<keyword evidence="4" id="KW-0548">Nucleotidyltransferase</keyword>
<keyword evidence="5" id="KW-0540">Nuclease</keyword>
<dbReference type="SUPFAM" id="SSF56672">
    <property type="entry name" value="DNA/RNA polymerases"/>
    <property type="match status" value="1"/>
</dbReference>
<sequence>MPPKSRVYPFSILERKTMEEYIEEALTTGYIQPSTSLAVAGFFFVGNKDGGLRPYIDYRGLNTITVWYPYPLPLVPAALEQLQGAVIFTKLDLRSAYNLICIREGDEWKTAFHTTTGHYEYLVMPYVLTNAPAVFQSLINEVFKDVLNKYVITYIDDILIYSSSMTEHGREVSFTSAPILRHPDPNIPFLVVVDASSCGVEAVLSQKHGSPSKLHPCAFYSRKLTRNYDVGNRELLSIKAALEEWRHWLEGARHPFLVLTDHRNLEYLCNAKCLNARQARWALFTCFHFSVTYHPGSKNGKADALSRKYET</sequence>
<dbReference type="Gene3D" id="3.10.10.10">
    <property type="entry name" value="HIV Type 1 Reverse Transcriptase, subunit A, domain 1"/>
    <property type="match status" value="1"/>
</dbReference>
<evidence type="ECO:0000256" key="8">
    <source>
        <dbReference type="ARBA" id="ARBA00022918"/>
    </source>
</evidence>
<dbReference type="GO" id="GO:0004523">
    <property type="term" value="F:RNA-DNA hybrid ribonuclease activity"/>
    <property type="evidence" value="ECO:0007669"/>
    <property type="project" value="UniProtKB-EC"/>
</dbReference>
<evidence type="ECO:0000256" key="5">
    <source>
        <dbReference type="ARBA" id="ARBA00022722"/>
    </source>
</evidence>
<dbReference type="InterPro" id="IPR043502">
    <property type="entry name" value="DNA/RNA_pol_sf"/>
</dbReference>
<dbReference type="InterPro" id="IPR043128">
    <property type="entry name" value="Rev_trsase/Diguanyl_cyclase"/>
</dbReference>
<dbReference type="PANTHER" id="PTHR24559:SF440">
    <property type="entry name" value="RIBONUCLEASE H"/>
    <property type="match status" value="1"/>
</dbReference>
<protein>
    <recommendedName>
        <fullName evidence="2">ribonuclease H</fullName>
        <ecNumber evidence="2">3.1.26.4</ecNumber>
    </recommendedName>
</protein>
<evidence type="ECO:0000256" key="4">
    <source>
        <dbReference type="ARBA" id="ARBA00022695"/>
    </source>
</evidence>
<dbReference type="GO" id="GO:0003964">
    <property type="term" value="F:RNA-directed DNA polymerase activity"/>
    <property type="evidence" value="ECO:0007669"/>
    <property type="project" value="UniProtKB-KW"/>
</dbReference>
<dbReference type="AlphaFoldDB" id="A0AAE0QMD2"/>
<dbReference type="Gene3D" id="3.10.20.370">
    <property type="match status" value="1"/>
</dbReference>
<evidence type="ECO:0000259" key="9">
    <source>
        <dbReference type="Pfam" id="PF00078"/>
    </source>
</evidence>
<dbReference type="EC" id="3.1.26.4" evidence="2"/>
<dbReference type="Proteomes" id="UP001274896">
    <property type="component" value="Unassembled WGS sequence"/>
</dbReference>
<comment type="similarity">
    <text evidence="1">Belongs to the beta type-B retroviral polymerase family. HERV class-II K(HML-2) pol subfamily.</text>
</comment>
<evidence type="ECO:0000256" key="6">
    <source>
        <dbReference type="ARBA" id="ARBA00022759"/>
    </source>
</evidence>
<evidence type="ECO:0000256" key="2">
    <source>
        <dbReference type="ARBA" id="ARBA00012180"/>
    </source>
</evidence>
<keyword evidence="7" id="KW-0378">Hydrolase</keyword>
<evidence type="ECO:0000313" key="12">
    <source>
        <dbReference type="Proteomes" id="UP001274896"/>
    </source>
</evidence>
<dbReference type="PANTHER" id="PTHR24559">
    <property type="entry name" value="TRANSPOSON TY3-I GAG-POL POLYPROTEIN"/>
    <property type="match status" value="1"/>
</dbReference>
<dbReference type="InterPro" id="IPR053134">
    <property type="entry name" value="RNA-dir_DNA_polymerase"/>
</dbReference>
<evidence type="ECO:0000256" key="7">
    <source>
        <dbReference type="ARBA" id="ARBA00022801"/>
    </source>
</evidence>
<dbReference type="Pfam" id="PF00078">
    <property type="entry name" value="RVT_1"/>
    <property type="match status" value="1"/>
</dbReference>
<name>A0AAE0QMD2_9TELE</name>
<evidence type="ECO:0000259" key="10">
    <source>
        <dbReference type="Pfam" id="PF17917"/>
    </source>
</evidence>
<proteinExistence type="inferred from homology"/>
<dbReference type="CDD" id="cd09274">
    <property type="entry name" value="RNase_HI_RT_Ty3"/>
    <property type="match status" value="1"/>
</dbReference>
<dbReference type="CDD" id="cd01647">
    <property type="entry name" value="RT_LTR"/>
    <property type="match status" value="1"/>
</dbReference>
<dbReference type="Gene3D" id="3.30.70.270">
    <property type="match status" value="1"/>
</dbReference>
<evidence type="ECO:0000313" key="11">
    <source>
        <dbReference type="EMBL" id="KAK3525796.1"/>
    </source>
</evidence>
<keyword evidence="12" id="KW-1185">Reference proteome</keyword>
<keyword evidence="8" id="KW-0695">RNA-directed DNA polymerase</keyword>
<accession>A0AAE0QMD2</accession>
<organism evidence="11 12">
    <name type="scientific">Hemibagrus guttatus</name>
    <dbReference type="NCBI Taxonomy" id="175788"/>
    <lineage>
        <taxon>Eukaryota</taxon>
        <taxon>Metazoa</taxon>
        <taxon>Chordata</taxon>
        <taxon>Craniata</taxon>
        <taxon>Vertebrata</taxon>
        <taxon>Euteleostomi</taxon>
        <taxon>Actinopterygii</taxon>
        <taxon>Neopterygii</taxon>
        <taxon>Teleostei</taxon>
        <taxon>Ostariophysi</taxon>
        <taxon>Siluriformes</taxon>
        <taxon>Bagridae</taxon>
        <taxon>Hemibagrus</taxon>
    </lineage>
</organism>
<dbReference type="Pfam" id="PF17917">
    <property type="entry name" value="RT_RNaseH"/>
    <property type="match status" value="1"/>
</dbReference>
<feature type="domain" description="Reverse transcriptase RNase H-like" evidence="10">
    <location>
        <begin position="184"/>
        <end position="284"/>
    </location>
</feature>
<evidence type="ECO:0000256" key="1">
    <source>
        <dbReference type="ARBA" id="ARBA00010879"/>
    </source>
</evidence>
<dbReference type="InterPro" id="IPR041373">
    <property type="entry name" value="RT_RNaseH"/>
</dbReference>
<evidence type="ECO:0000256" key="3">
    <source>
        <dbReference type="ARBA" id="ARBA00022679"/>
    </source>
</evidence>
<reference evidence="11" key="1">
    <citation type="submission" date="2023-06" db="EMBL/GenBank/DDBJ databases">
        <title>Male Hemibagrus guttatus genome.</title>
        <authorList>
            <person name="Bian C."/>
        </authorList>
    </citation>
    <scope>NUCLEOTIDE SEQUENCE</scope>
    <source>
        <strain evidence="11">Male_cb2023</strain>
        <tissue evidence="11">Muscle</tissue>
    </source>
</reference>
<comment type="caution">
    <text evidence="11">The sequence shown here is derived from an EMBL/GenBank/DDBJ whole genome shotgun (WGS) entry which is preliminary data.</text>
</comment>
<dbReference type="EMBL" id="JAUCMX010000013">
    <property type="protein sequence ID" value="KAK3525796.1"/>
    <property type="molecule type" value="Genomic_DNA"/>
</dbReference>
<dbReference type="InterPro" id="IPR000477">
    <property type="entry name" value="RT_dom"/>
</dbReference>
<feature type="domain" description="Reverse transcriptase" evidence="9">
    <location>
        <begin position="47"/>
        <end position="172"/>
    </location>
</feature>
<keyword evidence="3" id="KW-0808">Transferase</keyword>
<gene>
    <name evidence="11" type="ORF">QTP70_007557</name>
</gene>
<keyword evidence="6" id="KW-0255">Endonuclease</keyword>